<dbReference type="EMBL" id="JACGWN010000004">
    <property type="protein sequence ID" value="KAL0451365.1"/>
    <property type="molecule type" value="Genomic_DNA"/>
</dbReference>
<dbReference type="PANTHER" id="PTHR48475">
    <property type="entry name" value="RIBONUCLEASE H"/>
    <property type="match status" value="1"/>
</dbReference>
<organism evidence="1">
    <name type="scientific">Sesamum latifolium</name>
    <dbReference type="NCBI Taxonomy" id="2727402"/>
    <lineage>
        <taxon>Eukaryota</taxon>
        <taxon>Viridiplantae</taxon>
        <taxon>Streptophyta</taxon>
        <taxon>Embryophyta</taxon>
        <taxon>Tracheophyta</taxon>
        <taxon>Spermatophyta</taxon>
        <taxon>Magnoliopsida</taxon>
        <taxon>eudicotyledons</taxon>
        <taxon>Gunneridae</taxon>
        <taxon>Pentapetalae</taxon>
        <taxon>asterids</taxon>
        <taxon>lamiids</taxon>
        <taxon>Lamiales</taxon>
        <taxon>Pedaliaceae</taxon>
        <taxon>Sesamum</taxon>
    </lineage>
</organism>
<protein>
    <recommendedName>
        <fullName evidence="2">RNase H type-1 domain-containing protein</fullName>
    </recommendedName>
</protein>
<dbReference type="AlphaFoldDB" id="A0AAW2XHK2"/>
<dbReference type="GO" id="GO:0003676">
    <property type="term" value="F:nucleic acid binding"/>
    <property type="evidence" value="ECO:0007669"/>
    <property type="project" value="InterPro"/>
</dbReference>
<proteinExistence type="predicted"/>
<evidence type="ECO:0008006" key="2">
    <source>
        <dbReference type="Google" id="ProtNLM"/>
    </source>
</evidence>
<sequence>MQIEGLYETREWSMVQYLKKTKEMMQWFDKCLVHQIPREENGRADALSKFEAMVSGVKERKVVVTVRETPKMEEMIVNMVEGEESWKTPFIQYLKCGILPSNPIVAKRVQFKENRFVLMGDELYKRNPEGMLMKNLDNERAEYVMKEIHGGSCGNHSGGRSLAQNITRQGYFCPRW</sequence>
<reference evidence="1" key="2">
    <citation type="journal article" date="2024" name="Plant">
        <title>Genomic evolution and insights into agronomic trait innovations of Sesamum species.</title>
        <authorList>
            <person name="Miao H."/>
            <person name="Wang L."/>
            <person name="Qu L."/>
            <person name="Liu H."/>
            <person name="Sun Y."/>
            <person name="Le M."/>
            <person name="Wang Q."/>
            <person name="Wei S."/>
            <person name="Zheng Y."/>
            <person name="Lin W."/>
            <person name="Duan Y."/>
            <person name="Cao H."/>
            <person name="Xiong S."/>
            <person name="Wang X."/>
            <person name="Wei L."/>
            <person name="Li C."/>
            <person name="Ma Q."/>
            <person name="Ju M."/>
            <person name="Zhao R."/>
            <person name="Li G."/>
            <person name="Mu C."/>
            <person name="Tian Q."/>
            <person name="Mei H."/>
            <person name="Zhang T."/>
            <person name="Gao T."/>
            <person name="Zhang H."/>
        </authorList>
    </citation>
    <scope>NUCLEOTIDE SEQUENCE</scope>
    <source>
        <strain evidence="1">KEN1</strain>
    </source>
</reference>
<comment type="caution">
    <text evidence="1">The sequence shown here is derived from an EMBL/GenBank/DDBJ whole genome shotgun (WGS) entry which is preliminary data.</text>
</comment>
<gene>
    <name evidence="1" type="ORF">Slati_1114600</name>
</gene>
<evidence type="ECO:0000313" key="1">
    <source>
        <dbReference type="EMBL" id="KAL0451365.1"/>
    </source>
</evidence>
<dbReference type="InterPro" id="IPR036397">
    <property type="entry name" value="RNaseH_sf"/>
</dbReference>
<dbReference type="Gene3D" id="3.30.420.10">
    <property type="entry name" value="Ribonuclease H-like superfamily/Ribonuclease H"/>
    <property type="match status" value="1"/>
</dbReference>
<name>A0AAW2XHK2_9LAMI</name>
<reference evidence="1" key="1">
    <citation type="submission" date="2020-06" db="EMBL/GenBank/DDBJ databases">
        <authorList>
            <person name="Li T."/>
            <person name="Hu X."/>
            <person name="Zhang T."/>
            <person name="Song X."/>
            <person name="Zhang H."/>
            <person name="Dai N."/>
            <person name="Sheng W."/>
            <person name="Hou X."/>
            <person name="Wei L."/>
        </authorList>
    </citation>
    <scope>NUCLEOTIDE SEQUENCE</scope>
    <source>
        <strain evidence="1">KEN1</strain>
        <tissue evidence="1">Leaf</tissue>
    </source>
</reference>
<accession>A0AAW2XHK2</accession>
<dbReference type="PANTHER" id="PTHR48475:SF1">
    <property type="entry name" value="RNASE H TYPE-1 DOMAIN-CONTAINING PROTEIN"/>
    <property type="match status" value="1"/>
</dbReference>